<comment type="caution">
    <text evidence="10">The sequence shown here is derived from an EMBL/GenBank/DDBJ whole genome shotgun (WGS) entry which is preliminary data.</text>
</comment>
<dbReference type="GO" id="GO:0004553">
    <property type="term" value="F:hydrolase activity, hydrolyzing O-glycosyl compounds"/>
    <property type="evidence" value="ECO:0007669"/>
    <property type="project" value="InterPro"/>
</dbReference>
<reference evidence="10 11" key="1">
    <citation type="submission" date="2013-02" db="EMBL/GenBank/DDBJ databases">
        <title>Draft genome sequence of Amycolatopsis vancoresmycina strain DSM 44592T.</title>
        <authorList>
            <person name="Kumar S."/>
            <person name="Kaur N."/>
            <person name="Kaur C."/>
            <person name="Raghava G.P.S."/>
            <person name="Mayilraj S."/>
        </authorList>
    </citation>
    <scope>NUCLEOTIDE SEQUENCE [LARGE SCALE GENOMIC DNA]</scope>
    <source>
        <strain evidence="10 11">DSM 44592</strain>
    </source>
</reference>
<dbReference type="Gene3D" id="2.60.40.10">
    <property type="entry name" value="Immunoglobulins"/>
    <property type="match status" value="2"/>
</dbReference>
<keyword evidence="11" id="KW-1185">Reference proteome</keyword>
<dbReference type="PRINTS" id="PR00132">
    <property type="entry name" value="GLHYDRLASE2"/>
</dbReference>
<protein>
    <submittedName>
        <fullName evidence="10">Beta-galactosidase</fullName>
    </submittedName>
</protein>
<accession>R1I0L4</accession>
<name>R1I0L4_9PSEU</name>
<feature type="compositionally biased region" description="Low complexity" evidence="4">
    <location>
        <begin position="770"/>
        <end position="781"/>
    </location>
</feature>
<dbReference type="InterPro" id="IPR006311">
    <property type="entry name" value="TAT_signal"/>
</dbReference>
<dbReference type="RefSeq" id="WP_003094042.1">
    <property type="nucleotide sequence ID" value="NZ_AOUO01000344.1"/>
</dbReference>
<dbReference type="InterPro" id="IPR006102">
    <property type="entry name" value="Ig-like_GH2"/>
</dbReference>
<comment type="similarity">
    <text evidence="1">Belongs to the glycosyl hydrolase 2 family.</text>
</comment>
<organism evidence="10 11">
    <name type="scientific">Amycolatopsis vancoresmycina DSM 44592</name>
    <dbReference type="NCBI Taxonomy" id="1292037"/>
    <lineage>
        <taxon>Bacteria</taxon>
        <taxon>Bacillati</taxon>
        <taxon>Actinomycetota</taxon>
        <taxon>Actinomycetes</taxon>
        <taxon>Pseudonocardiales</taxon>
        <taxon>Pseudonocardiaceae</taxon>
        <taxon>Amycolatopsis</taxon>
    </lineage>
</organism>
<dbReference type="InterPro" id="IPR040605">
    <property type="entry name" value="Glyco_hydro2_dom5"/>
</dbReference>
<dbReference type="GO" id="GO:0005975">
    <property type="term" value="P:carbohydrate metabolic process"/>
    <property type="evidence" value="ECO:0007669"/>
    <property type="project" value="InterPro"/>
</dbReference>
<feature type="domain" description="Glycoside hydrolase family 2 immunoglobulin-like beta-sandwich" evidence="6">
    <location>
        <begin position="211"/>
        <end position="294"/>
    </location>
</feature>
<evidence type="ECO:0000313" key="10">
    <source>
        <dbReference type="EMBL" id="EOD66051.1"/>
    </source>
</evidence>
<dbReference type="Pfam" id="PF18565">
    <property type="entry name" value="Glyco_hydro2_C5"/>
    <property type="match status" value="1"/>
</dbReference>
<evidence type="ECO:0000256" key="2">
    <source>
        <dbReference type="ARBA" id="ARBA00022801"/>
    </source>
</evidence>
<dbReference type="InterPro" id="IPR006104">
    <property type="entry name" value="Glyco_hydro_2_N"/>
</dbReference>
<dbReference type="PROSITE" id="PS00608">
    <property type="entry name" value="GLYCOSYL_HYDROL_F2_2"/>
    <property type="match status" value="1"/>
</dbReference>
<dbReference type="SUPFAM" id="SSF49303">
    <property type="entry name" value="beta-Galactosidase/glucuronidase domain"/>
    <property type="match status" value="1"/>
</dbReference>
<dbReference type="Proteomes" id="UP000014139">
    <property type="component" value="Unassembled WGS sequence"/>
</dbReference>
<dbReference type="InterPro" id="IPR013783">
    <property type="entry name" value="Ig-like_fold"/>
</dbReference>
<evidence type="ECO:0000256" key="3">
    <source>
        <dbReference type="ARBA" id="ARBA00023295"/>
    </source>
</evidence>
<evidence type="ECO:0000259" key="8">
    <source>
        <dbReference type="Pfam" id="PF02837"/>
    </source>
</evidence>
<feature type="domain" description="Glycoside hydrolase family 2 catalytic" evidence="7">
    <location>
        <begin position="300"/>
        <end position="467"/>
    </location>
</feature>
<feature type="chain" id="PRO_5038674331" evidence="5">
    <location>
        <begin position="30"/>
        <end position="790"/>
    </location>
</feature>
<evidence type="ECO:0000259" key="7">
    <source>
        <dbReference type="Pfam" id="PF02836"/>
    </source>
</evidence>
<keyword evidence="5" id="KW-0732">Signal</keyword>
<dbReference type="PROSITE" id="PS51318">
    <property type="entry name" value="TAT"/>
    <property type="match status" value="1"/>
</dbReference>
<dbReference type="SUPFAM" id="SSF51445">
    <property type="entry name" value="(Trans)glycosidases"/>
    <property type="match status" value="1"/>
</dbReference>
<dbReference type="Pfam" id="PF02836">
    <property type="entry name" value="Glyco_hydro_2_C"/>
    <property type="match status" value="1"/>
</dbReference>
<dbReference type="InterPro" id="IPR017853">
    <property type="entry name" value="GH"/>
</dbReference>
<feature type="region of interest" description="Disordered" evidence="4">
    <location>
        <begin position="768"/>
        <end position="790"/>
    </location>
</feature>
<evidence type="ECO:0000256" key="5">
    <source>
        <dbReference type="SAM" id="SignalP"/>
    </source>
</evidence>
<dbReference type="InterPro" id="IPR006103">
    <property type="entry name" value="Glyco_hydro_2_cat"/>
</dbReference>
<gene>
    <name evidence="10" type="ORF">H480_23482</name>
</gene>
<dbReference type="Gene3D" id="3.20.20.80">
    <property type="entry name" value="Glycosidases"/>
    <property type="match status" value="1"/>
</dbReference>
<evidence type="ECO:0000259" key="9">
    <source>
        <dbReference type="Pfam" id="PF18565"/>
    </source>
</evidence>
<feature type="signal peptide" evidence="5">
    <location>
        <begin position="1"/>
        <end position="29"/>
    </location>
</feature>
<evidence type="ECO:0000256" key="4">
    <source>
        <dbReference type="SAM" id="MobiDB-lite"/>
    </source>
</evidence>
<dbReference type="SUPFAM" id="SSF49373">
    <property type="entry name" value="Invasin/intimin cell-adhesion fragments"/>
    <property type="match status" value="1"/>
</dbReference>
<dbReference type="AlphaFoldDB" id="R1I0L4"/>
<dbReference type="eggNOG" id="COG3250">
    <property type="taxonomic scope" value="Bacteria"/>
</dbReference>
<feature type="domain" description="Glycosyl hydrolases family 2 sugar binding" evidence="8">
    <location>
        <begin position="103"/>
        <end position="188"/>
    </location>
</feature>
<dbReference type="OrthoDB" id="9762066at2"/>
<dbReference type="EMBL" id="AOUO01000344">
    <property type="protein sequence ID" value="EOD66051.1"/>
    <property type="molecule type" value="Genomic_DNA"/>
</dbReference>
<dbReference type="SUPFAM" id="SSF49785">
    <property type="entry name" value="Galactose-binding domain-like"/>
    <property type="match status" value="1"/>
</dbReference>
<keyword evidence="2" id="KW-0378">Hydrolase</keyword>
<dbReference type="Pfam" id="PF02837">
    <property type="entry name" value="Glyco_hydro_2_N"/>
    <property type="match status" value="1"/>
</dbReference>
<proteinExistence type="inferred from homology"/>
<feature type="domain" description="Glycoside hydrolase family 2" evidence="9">
    <location>
        <begin position="675"/>
        <end position="766"/>
    </location>
</feature>
<sequence>MAGRQPRLSRRGFLAASGAALLGAAVAGSAGNAAPGPEAVRLGDFWLFGRYDDGCTELGFDELDLAPVQLPHCVTPLSWTGWDPASWQDRWVYRRHFTASPGERRTARFDGVMTDAEVHLNGRLVATHHGGYLPFEVELPDVVAGDNVLAVVVDGRWALDVPPNLPRSPGPSVIDFYQPAGIYRPATIAAVPRIRLTDVFARPVDVLSPGRSLHLTCTLDAPVVGQVTASVRQAGRELAHGAAPVRGKTVEFDVTGLDAVRLWDVEDPALCDVVVTVRSGLRVLDQRVVRTGFRDARFTTEGFFLNGRRLKLFGLNRHQWYPFAGGALPDRAQRRDAEILRRELNCTMVRCSHYPQSTAFLDACDELGLLVWEEIPGWGHIGDDAWQRQNLSDVAGMVIRDRNHPSIIVWGTRVNEANGTTAMYGRTGTVARRLDPSRPTSGALASTTAAHYAGADIEILAYNDYTARRGAQFQLRPPRPGVPYLVTETIGTLAGARAYRRTDTPAAREQQAELHAKAHDLAAADDRYCGLLAWCAFDYPSGWQRSLGGLKYAGVSDIFRIPKPAAAFYASQVDPAVRPVIEPGFAWDFTAQPAGPGRPATIWSNCDRLLLFLDNRPAGEARSRRADFPHLRYPPFAADLTVQKGRRPQLRIDGYVGNHLVTSRQFSGDRSTDVLTCIPDDPELKADGTDATRVVVAARDQFGTIRAATPGVVTLELNGPATLIGETSLDFTATGGAAAVWIRPSPGPQATLTLTANHNILGTATATVHAKPGPAAKGNPPEELGGHPVA</sequence>
<dbReference type="InterPro" id="IPR023232">
    <property type="entry name" value="Glyco_hydro_2_AS"/>
</dbReference>
<evidence type="ECO:0000256" key="1">
    <source>
        <dbReference type="ARBA" id="ARBA00007401"/>
    </source>
</evidence>
<dbReference type="InterPro" id="IPR036156">
    <property type="entry name" value="Beta-gal/glucu_dom_sf"/>
</dbReference>
<dbReference type="PATRIC" id="fig|1292037.4.peg.4449"/>
<dbReference type="PANTHER" id="PTHR42732">
    <property type="entry name" value="BETA-GALACTOSIDASE"/>
    <property type="match status" value="1"/>
</dbReference>
<dbReference type="InterPro" id="IPR051913">
    <property type="entry name" value="GH2_Domain-Containing"/>
</dbReference>
<evidence type="ECO:0000313" key="11">
    <source>
        <dbReference type="Proteomes" id="UP000014139"/>
    </source>
</evidence>
<dbReference type="InterPro" id="IPR006101">
    <property type="entry name" value="Glyco_hydro_2"/>
</dbReference>
<keyword evidence="3" id="KW-0326">Glycosidase</keyword>
<dbReference type="PANTHER" id="PTHR42732:SF1">
    <property type="entry name" value="BETA-MANNOSIDASE"/>
    <property type="match status" value="1"/>
</dbReference>
<evidence type="ECO:0000259" key="6">
    <source>
        <dbReference type="Pfam" id="PF00703"/>
    </source>
</evidence>
<dbReference type="Gene3D" id="2.60.120.260">
    <property type="entry name" value="Galactose-binding domain-like"/>
    <property type="match status" value="1"/>
</dbReference>
<dbReference type="InterPro" id="IPR008964">
    <property type="entry name" value="Invasin/intimin_cell_adhesion"/>
</dbReference>
<dbReference type="Pfam" id="PF00703">
    <property type="entry name" value="Glyco_hydro_2"/>
    <property type="match status" value="1"/>
</dbReference>
<dbReference type="InterPro" id="IPR008979">
    <property type="entry name" value="Galactose-bd-like_sf"/>
</dbReference>